<keyword evidence="2" id="KW-1185">Reference proteome</keyword>
<dbReference type="STRING" id="29422.Lbru_1519"/>
<proteinExistence type="predicted"/>
<dbReference type="PATRIC" id="fig|29422.6.peg.1607"/>
<comment type="caution">
    <text evidence="1">The sequence shown here is derived from an EMBL/GenBank/DDBJ whole genome shotgun (WGS) entry which is preliminary data.</text>
</comment>
<accession>A0A0W0SLG4</accession>
<reference evidence="1 2" key="1">
    <citation type="submission" date="2015-11" db="EMBL/GenBank/DDBJ databases">
        <title>Genomic analysis of 38 Legionella species identifies large and diverse effector repertoires.</title>
        <authorList>
            <person name="Burstein D."/>
            <person name="Amaro F."/>
            <person name="Zusman T."/>
            <person name="Lifshitz Z."/>
            <person name="Cohen O."/>
            <person name="Gilbert J.A."/>
            <person name="Pupko T."/>
            <person name="Shuman H.A."/>
            <person name="Segal G."/>
        </authorList>
    </citation>
    <scope>NUCLEOTIDE SEQUENCE [LARGE SCALE GENOMIC DNA]</scope>
    <source>
        <strain evidence="1 2">ATCC 43878</strain>
    </source>
</reference>
<gene>
    <name evidence="1" type="ORF">Lbru_1519</name>
</gene>
<dbReference type="Proteomes" id="UP000054742">
    <property type="component" value="Unassembled WGS sequence"/>
</dbReference>
<sequence length="416" mass="47025">MDFDMHLKELIGQYADFEQENFIYKDKKNITLEDKQKIEASLIALICQYLSQDGLTPEAINPHTKKLQLLFHPDKYPVSTPESKWLQYTLSSGITEQGTCFHLVKLCEKKLTTPEDPDFHFQNILTMEALIARVKRDIELATTHTQRALLESVLVMLTSAEGYNNQINDNISIVWAQRITQLMPYLTTGYCVSFFLEELALLYAVTFTLSRGGQWLEQSSSTRCQTVGHMMRVFGTTIFNAVTALIARLTELNIFMVQGAINLSIDAGDGIYRLLTVSQPSTKTTTENKALILAPQDLFGGIRFKTFELKVIAMSLELKSKQLDSQWLSGWRLGSQKNAAIKEALRALRRLDKRDLDVTTKLEEAEKIIKSLVDNKLINVKGSGTHKAIEVAQTTLRLIHNPNSSEEQKQLTICSS</sequence>
<dbReference type="AlphaFoldDB" id="A0A0W0SLG4"/>
<dbReference type="EMBL" id="LNXV01000011">
    <property type="protein sequence ID" value="KTC84158.1"/>
    <property type="molecule type" value="Genomic_DNA"/>
</dbReference>
<organism evidence="1 2">
    <name type="scientific">Legionella brunensis</name>
    <dbReference type="NCBI Taxonomy" id="29422"/>
    <lineage>
        <taxon>Bacteria</taxon>
        <taxon>Pseudomonadati</taxon>
        <taxon>Pseudomonadota</taxon>
        <taxon>Gammaproteobacteria</taxon>
        <taxon>Legionellales</taxon>
        <taxon>Legionellaceae</taxon>
        <taxon>Legionella</taxon>
    </lineage>
</organism>
<name>A0A0W0SLG4_9GAMM</name>
<protein>
    <submittedName>
        <fullName evidence="1">Uncharacterized protein</fullName>
    </submittedName>
</protein>
<evidence type="ECO:0000313" key="1">
    <source>
        <dbReference type="EMBL" id="KTC84158.1"/>
    </source>
</evidence>
<evidence type="ECO:0000313" key="2">
    <source>
        <dbReference type="Proteomes" id="UP000054742"/>
    </source>
</evidence>